<dbReference type="PROSITE" id="PS00571">
    <property type="entry name" value="AMIDASES"/>
    <property type="match status" value="1"/>
</dbReference>
<dbReference type="Proteomes" id="UP000281955">
    <property type="component" value="Unassembled WGS sequence"/>
</dbReference>
<dbReference type="InterPro" id="IPR020556">
    <property type="entry name" value="Amidase_CS"/>
</dbReference>
<proteinExistence type="inferred from homology"/>
<dbReference type="PANTHER" id="PTHR11895">
    <property type="entry name" value="TRANSAMIDASE"/>
    <property type="match status" value="1"/>
</dbReference>
<dbReference type="Gene3D" id="3.90.1300.10">
    <property type="entry name" value="Amidase signature (AS) domain"/>
    <property type="match status" value="1"/>
</dbReference>
<evidence type="ECO:0000256" key="1">
    <source>
        <dbReference type="ARBA" id="ARBA00009199"/>
    </source>
</evidence>
<organism evidence="3 4">
    <name type="scientific">Motilibacter peucedani</name>
    <dbReference type="NCBI Taxonomy" id="598650"/>
    <lineage>
        <taxon>Bacteria</taxon>
        <taxon>Bacillati</taxon>
        <taxon>Actinomycetota</taxon>
        <taxon>Actinomycetes</taxon>
        <taxon>Motilibacterales</taxon>
        <taxon>Motilibacteraceae</taxon>
        <taxon>Motilibacter</taxon>
    </lineage>
</organism>
<dbReference type="InterPro" id="IPR000120">
    <property type="entry name" value="Amidase"/>
</dbReference>
<dbReference type="OrthoDB" id="182039at2"/>
<reference evidence="3 4" key="1">
    <citation type="submission" date="2018-10" db="EMBL/GenBank/DDBJ databases">
        <title>Genomic Encyclopedia of Archaeal and Bacterial Type Strains, Phase II (KMG-II): from individual species to whole genera.</title>
        <authorList>
            <person name="Goeker M."/>
        </authorList>
    </citation>
    <scope>NUCLEOTIDE SEQUENCE [LARGE SCALE GENOMIC DNA]</scope>
    <source>
        <strain evidence="3 4">RP-AC37</strain>
    </source>
</reference>
<keyword evidence="4" id="KW-1185">Reference proteome</keyword>
<dbReference type="AlphaFoldDB" id="A0A420XS78"/>
<dbReference type="EMBL" id="RBWV01000010">
    <property type="protein sequence ID" value="RKS77736.1"/>
    <property type="molecule type" value="Genomic_DNA"/>
</dbReference>
<dbReference type="GO" id="GO:0016740">
    <property type="term" value="F:transferase activity"/>
    <property type="evidence" value="ECO:0007669"/>
    <property type="project" value="UniProtKB-KW"/>
</dbReference>
<sequence>MSTDAWDKAADVRAGRVSSVELVTAALERLEQTQPELNAFTQVFAEQALDDARAADDRVRSGRDHPPLLGLPVSVKDHIWMAGVPATNGSVALRDFVPPEDAVAVTRLREAGAVVVGKTNNPEFCYRAYTDNALYGLTRNPWDLSRTPGGSSGGAGASVAAGVTDVALGTDGGGSIRIPAAFCGVVGHKPTFGRVPKEPGFKGWKTLSVDGPLTRSVRDAALALQVLSGAAPGDDMTWPSEAVDLARVDEVSLDLRGLRVAWSADLGVSPVDDQVRDAFIAVLEVLEGLGARLEEAAPVTEHPAPLWNSLALVEGYSSEGPLLERFRDVMTPGTAEIIEAGAAASGWEYVDALHAKGRFTRAWEEFFTHHDLVLTPSMPVTAFGVEHQTPQEVGGRPVDPFFDDWCALALPANLAGLPATSVPCGLAADGLPVGLQVMGPRWADGLTLAFAALVEKAVPWQGFVPSAG</sequence>
<evidence type="ECO:0000313" key="4">
    <source>
        <dbReference type="Proteomes" id="UP000281955"/>
    </source>
</evidence>
<name>A0A420XS78_9ACTN</name>
<comment type="similarity">
    <text evidence="1">Belongs to the amidase family.</text>
</comment>
<feature type="domain" description="Amidase" evidence="2">
    <location>
        <begin position="21"/>
        <end position="448"/>
    </location>
</feature>
<evidence type="ECO:0000313" key="3">
    <source>
        <dbReference type="EMBL" id="RKS77736.1"/>
    </source>
</evidence>
<dbReference type="InterPro" id="IPR023631">
    <property type="entry name" value="Amidase_dom"/>
</dbReference>
<dbReference type="Pfam" id="PF01425">
    <property type="entry name" value="Amidase"/>
    <property type="match status" value="1"/>
</dbReference>
<comment type="caution">
    <text evidence="3">The sequence shown here is derived from an EMBL/GenBank/DDBJ whole genome shotgun (WGS) entry which is preliminary data.</text>
</comment>
<gene>
    <name evidence="3" type="ORF">CLV35_1434</name>
</gene>
<dbReference type="InterPro" id="IPR036928">
    <property type="entry name" value="AS_sf"/>
</dbReference>
<protein>
    <submittedName>
        <fullName evidence="3">Aspartyl-tRNA(Asn)/glutamyl-tRNA(Gln) amidotransferase subunit A</fullName>
    </submittedName>
</protein>
<accession>A0A420XS78</accession>
<evidence type="ECO:0000259" key="2">
    <source>
        <dbReference type="Pfam" id="PF01425"/>
    </source>
</evidence>
<dbReference type="RefSeq" id="WP_121192735.1">
    <property type="nucleotide sequence ID" value="NZ_RBWV01000010.1"/>
</dbReference>
<dbReference type="InParanoid" id="A0A420XS78"/>
<dbReference type="SUPFAM" id="SSF75304">
    <property type="entry name" value="Amidase signature (AS) enzymes"/>
    <property type="match status" value="1"/>
</dbReference>
<keyword evidence="3" id="KW-0808">Transferase</keyword>
<dbReference type="PANTHER" id="PTHR11895:SF7">
    <property type="entry name" value="GLUTAMYL-TRNA(GLN) AMIDOTRANSFERASE SUBUNIT A, MITOCHONDRIAL"/>
    <property type="match status" value="1"/>
</dbReference>